<dbReference type="SUPFAM" id="SSF55785">
    <property type="entry name" value="PYP-like sensor domain (PAS domain)"/>
    <property type="match status" value="1"/>
</dbReference>
<protein>
    <submittedName>
        <fullName evidence="2">PAS domain-containing protein</fullName>
    </submittedName>
</protein>
<dbReference type="InterPro" id="IPR035965">
    <property type="entry name" value="PAS-like_dom_sf"/>
</dbReference>
<accession>A0A6H2EML1</accession>
<feature type="domain" description="PAS fold-3" evidence="1">
    <location>
        <begin position="31"/>
        <end position="101"/>
    </location>
</feature>
<gene>
    <name evidence="2" type="ORF">HC352_07195</name>
</gene>
<reference evidence="2 3" key="1">
    <citation type="submission" date="2020-03" db="EMBL/GenBank/DDBJ databases">
        <title>Complete genome of Arcanobacterium buesumensis sp. nov. strain 2701.</title>
        <authorList>
            <person name="Borowiak M."/>
            <person name="Alssahen M."/>
            <person name="Laemmler C."/>
            <person name="Malorny B."/>
            <person name="Hassan A."/>
            <person name="Prenger-Berninghoff E."/>
            <person name="Ploetz M."/>
            <person name="Abdulmawjood A."/>
        </authorList>
    </citation>
    <scope>NUCLEOTIDE SEQUENCE [LARGE SCALE GENOMIC DNA]</scope>
    <source>
        <strain evidence="2 3">2701</strain>
    </source>
</reference>
<sequence length="455" mass="50376">MVEPTGALHVVPVDELFFSTTDAKGIIDLSNSVFTRMSRYSREQLRGAPHNLIRHPEMPGAAFKVMWDTLQSGEPFAAYVRNLAADGSEYRVFATITPLADGGYLSVRSRPCDDSLYSAVSDIYAVVRKAEREAMAAGKNRREAAEIGVGVLVDTLHGAGIATYESFQNAALVSEVALREARADGFPVRSGESALVSALDKARAVYEHFSSWMSTQEILSQMATDIAQTVKRVDEDMAYMAEVGQKFTLYGADRPELASLTMPLTVWVQMQGIVGGYMDSLSAKLDELTLNVSRTQFRIALSRLHIYMYGHFVAEVLDFDEDDDSTYDQFRALVMLGEALQDDIRTLRTQTARTATFMQAVRDYVRQVAEAVAIPRQLLSLWETTADMTVRDSLGSELAATVAGAKNRADSSLRELEHFGNSVDKSDELYSEFSELDDLLGDMCEIVNAIVRSRR</sequence>
<dbReference type="InterPro" id="IPR000014">
    <property type="entry name" value="PAS"/>
</dbReference>
<dbReference type="CDD" id="cd00130">
    <property type="entry name" value="PAS"/>
    <property type="match status" value="1"/>
</dbReference>
<dbReference type="EMBL" id="CP050804">
    <property type="protein sequence ID" value="QJC22318.1"/>
    <property type="molecule type" value="Genomic_DNA"/>
</dbReference>
<proteinExistence type="predicted"/>
<dbReference type="InterPro" id="IPR013655">
    <property type="entry name" value="PAS_fold_3"/>
</dbReference>
<organism evidence="2 3">
    <name type="scientific">Arcanobacterium buesumense</name>
    <dbReference type="NCBI Taxonomy" id="2722751"/>
    <lineage>
        <taxon>Bacteria</taxon>
        <taxon>Bacillati</taxon>
        <taxon>Actinomycetota</taxon>
        <taxon>Actinomycetes</taxon>
        <taxon>Actinomycetales</taxon>
        <taxon>Actinomycetaceae</taxon>
        <taxon>Arcanobacterium</taxon>
    </lineage>
</organism>
<evidence type="ECO:0000313" key="3">
    <source>
        <dbReference type="Proteomes" id="UP000502298"/>
    </source>
</evidence>
<dbReference type="Pfam" id="PF08447">
    <property type="entry name" value="PAS_3"/>
    <property type="match status" value="1"/>
</dbReference>
<dbReference type="RefSeq" id="WP_168918240.1">
    <property type="nucleotide sequence ID" value="NZ_CP050804.1"/>
</dbReference>
<dbReference type="Gene3D" id="3.30.450.20">
    <property type="entry name" value="PAS domain"/>
    <property type="match status" value="1"/>
</dbReference>
<dbReference type="Proteomes" id="UP000502298">
    <property type="component" value="Chromosome"/>
</dbReference>
<evidence type="ECO:0000313" key="2">
    <source>
        <dbReference type="EMBL" id="QJC22318.1"/>
    </source>
</evidence>
<dbReference type="NCBIfam" id="TIGR00229">
    <property type="entry name" value="sensory_box"/>
    <property type="match status" value="1"/>
</dbReference>
<dbReference type="AlphaFoldDB" id="A0A6H2EML1"/>
<evidence type="ECO:0000259" key="1">
    <source>
        <dbReference type="Pfam" id="PF08447"/>
    </source>
</evidence>
<dbReference type="KEGG" id="arca:HC352_07195"/>
<name>A0A6H2EML1_9ACTO</name>
<keyword evidence="3" id="KW-1185">Reference proteome</keyword>